<dbReference type="GO" id="GO:0005615">
    <property type="term" value="C:extracellular space"/>
    <property type="evidence" value="ECO:0007669"/>
    <property type="project" value="TreeGrafter"/>
</dbReference>
<dbReference type="SUPFAM" id="SSF53649">
    <property type="entry name" value="Alkaline phosphatase-like"/>
    <property type="match status" value="1"/>
</dbReference>
<dbReference type="Gene3D" id="3.40.720.10">
    <property type="entry name" value="Alkaline Phosphatase, subunit A"/>
    <property type="match status" value="1"/>
</dbReference>
<dbReference type="OMA" id="FRRTMNK"/>
<evidence type="ECO:0000313" key="2">
    <source>
        <dbReference type="EMBL" id="KDR06563.1"/>
    </source>
</evidence>
<sequence length="689" mass="79206">MKIEIGQVIHHDLIQNKMTLKPLIRHSSRCLTKKMACYVTLLMFLGYSPFIIYDTYVTFVEMEFYKLHMEDMACNANEFQCIIPEYDPNDPRVKKYLSTSSIIRCGEPQLYLTYLDSDGYIHLNKTTIKNSGHKESDYECHYSEIFRTNKSDNKFSLGVARMFKETEKIHSSAFVLARCFLKTAKLVYETGHAYVPPPSAELYKSSRRQSDGDINHPSVLIFGLDSMSRLNFIRQLPKTYHFLTDVLGAIVFKGMTKTGDNTFPNMMALLSGINVHKRNNKTNFLSVVRPSYFDDIPLVWDSFRDSGYATMYNEDSPSLTIFNFHASGFKDPPTDYYVRPFWLAMNSINSFKSKDSRCYGNTPKHLYLLDYIEQFAARMKNHRYFAFAFLTLLSHDDLNEVQVADSDFEKMFLKMQREGQLNNTIVMVLGDHGNRFSGLRKTEIGRVEERMPFLAVSLPRDFKRRFPHLVAGLKQNQNNLLSWFDFYEMLMDLAHNNLGKKSLVQRYGTIGSSPFRWISKNRTCEQAGIPDEYCICARETQLNSNDERVKTAARDLVAYINSDLLGDAINRGLCSPLNLKHILSAQMLALGPQVAQPKGFRVLYRVMVQVMPSDALLEGTLEVDAWSKRGNTVGDVNRINRCFNLFGEVSRNHRSIILQLGDPNITGSDYNKFVNYNLKGLNRHHVCNG</sequence>
<evidence type="ECO:0008006" key="4">
    <source>
        <dbReference type="Google" id="ProtNLM"/>
    </source>
</evidence>
<dbReference type="InParanoid" id="A0A067QSY3"/>
<dbReference type="InterPro" id="IPR017850">
    <property type="entry name" value="Alkaline_phosphatase_core_sf"/>
</dbReference>
<keyword evidence="1" id="KW-0472">Membrane</keyword>
<dbReference type="PANTHER" id="PTHR10974">
    <property type="entry name" value="FI08016P-RELATED"/>
    <property type="match status" value="1"/>
</dbReference>
<evidence type="ECO:0000256" key="1">
    <source>
        <dbReference type="SAM" id="Phobius"/>
    </source>
</evidence>
<feature type="transmembrane region" description="Helical" evidence="1">
    <location>
        <begin position="35"/>
        <end position="53"/>
    </location>
</feature>
<dbReference type="CDD" id="cd16021">
    <property type="entry name" value="ALP_like"/>
    <property type="match status" value="1"/>
</dbReference>
<dbReference type="AlphaFoldDB" id="A0A067QSY3"/>
<keyword evidence="3" id="KW-1185">Reference proteome</keyword>
<dbReference type="FunFam" id="3.40.720.10:FF:000017">
    <property type="entry name" value="Predicted protein"/>
    <property type="match status" value="1"/>
</dbReference>
<dbReference type="eggNOG" id="ENOG502RMS7">
    <property type="taxonomic scope" value="Eukaryota"/>
</dbReference>
<protein>
    <recommendedName>
        <fullName evidence="4">DUF229 domain-containing protein</fullName>
    </recommendedName>
</protein>
<gene>
    <name evidence="2" type="ORF">L798_03664</name>
</gene>
<keyword evidence="1" id="KW-1133">Transmembrane helix</keyword>
<dbReference type="Pfam" id="PF02995">
    <property type="entry name" value="DUF229"/>
    <property type="match status" value="1"/>
</dbReference>
<dbReference type="InterPro" id="IPR004245">
    <property type="entry name" value="DUF229"/>
</dbReference>
<accession>A0A067QSY3</accession>
<dbReference type="STRING" id="136037.A0A067QSY3"/>
<proteinExistence type="predicted"/>
<organism evidence="2 3">
    <name type="scientific">Zootermopsis nevadensis</name>
    <name type="common">Dampwood termite</name>
    <dbReference type="NCBI Taxonomy" id="136037"/>
    <lineage>
        <taxon>Eukaryota</taxon>
        <taxon>Metazoa</taxon>
        <taxon>Ecdysozoa</taxon>
        <taxon>Arthropoda</taxon>
        <taxon>Hexapoda</taxon>
        <taxon>Insecta</taxon>
        <taxon>Pterygota</taxon>
        <taxon>Neoptera</taxon>
        <taxon>Polyneoptera</taxon>
        <taxon>Dictyoptera</taxon>
        <taxon>Blattodea</taxon>
        <taxon>Blattoidea</taxon>
        <taxon>Termitoidae</taxon>
        <taxon>Termopsidae</taxon>
        <taxon>Zootermopsis</taxon>
    </lineage>
</organism>
<dbReference type="EMBL" id="KK853579">
    <property type="protein sequence ID" value="KDR06563.1"/>
    <property type="molecule type" value="Genomic_DNA"/>
</dbReference>
<dbReference type="Proteomes" id="UP000027135">
    <property type="component" value="Unassembled WGS sequence"/>
</dbReference>
<keyword evidence="1" id="KW-0812">Transmembrane</keyword>
<reference evidence="2 3" key="1">
    <citation type="journal article" date="2014" name="Nat. Commun.">
        <title>Molecular traces of alternative social organization in a termite genome.</title>
        <authorList>
            <person name="Terrapon N."/>
            <person name="Li C."/>
            <person name="Robertson H.M."/>
            <person name="Ji L."/>
            <person name="Meng X."/>
            <person name="Booth W."/>
            <person name="Chen Z."/>
            <person name="Childers C.P."/>
            <person name="Glastad K.M."/>
            <person name="Gokhale K."/>
            <person name="Gowin J."/>
            <person name="Gronenberg W."/>
            <person name="Hermansen R.A."/>
            <person name="Hu H."/>
            <person name="Hunt B.G."/>
            <person name="Huylmans A.K."/>
            <person name="Khalil S.M."/>
            <person name="Mitchell R.D."/>
            <person name="Munoz-Torres M.C."/>
            <person name="Mustard J.A."/>
            <person name="Pan H."/>
            <person name="Reese J.T."/>
            <person name="Scharf M.E."/>
            <person name="Sun F."/>
            <person name="Vogel H."/>
            <person name="Xiao J."/>
            <person name="Yang W."/>
            <person name="Yang Z."/>
            <person name="Yang Z."/>
            <person name="Zhou J."/>
            <person name="Zhu J."/>
            <person name="Brent C.S."/>
            <person name="Elsik C.G."/>
            <person name="Goodisman M.A."/>
            <person name="Liberles D.A."/>
            <person name="Roe R.M."/>
            <person name="Vargo E.L."/>
            <person name="Vilcinskas A."/>
            <person name="Wang J."/>
            <person name="Bornberg-Bauer E."/>
            <person name="Korb J."/>
            <person name="Zhang G."/>
            <person name="Liebig J."/>
        </authorList>
    </citation>
    <scope>NUCLEOTIDE SEQUENCE [LARGE SCALE GENOMIC DNA]</scope>
    <source>
        <tissue evidence="2">Whole organism</tissue>
    </source>
</reference>
<evidence type="ECO:0000313" key="3">
    <source>
        <dbReference type="Proteomes" id="UP000027135"/>
    </source>
</evidence>
<name>A0A067QSY3_ZOONE</name>
<dbReference type="PANTHER" id="PTHR10974:SF1">
    <property type="entry name" value="FI08016P-RELATED"/>
    <property type="match status" value="1"/>
</dbReference>